<proteinExistence type="predicted"/>
<gene>
    <name evidence="1" type="ORF">EVAR_98321_1</name>
</gene>
<dbReference type="Proteomes" id="UP000299102">
    <property type="component" value="Unassembled WGS sequence"/>
</dbReference>
<sequence>MIRARGASAARRPAYGSVFCCKRIALKSVTADNTYKLISWVIRAHGAAPNGRRGLRGTAAGVASTAGKGLVSGSFYSYSLISQRPRVDSLLCTYNLDLDQDWDRKQRRDRGRVEAVGRCGTCGDSLDITRPEPRVKLVINEKE</sequence>
<reference evidence="1 2" key="1">
    <citation type="journal article" date="2019" name="Commun. Biol.">
        <title>The bagworm genome reveals a unique fibroin gene that provides high tensile strength.</title>
        <authorList>
            <person name="Kono N."/>
            <person name="Nakamura H."/>
            <person name="Ohtoshi R."/>
            <person name="Tomita M."/>
            <person name="Numata K."/>
            <person name="Arakawa K."/>
        </authorList>
    </citation>
    <scope>NUCLEOTIDE SEQUENCE [LARGE SCALE GENOMIC DNA]</scope>
</reference>
<accession>A0A4C1XDC7</accession>
<protein>
    <submittedName>
        <fullName evidence="1">Uncharacterized protein</fullName>
    </submittedName>
</protein>
<organism evidence="1 2">
    <name type="scientific">Eumeta variegata</name>
    <name type="common">Bagworm moth</name>
    <name type="synonym">Eumeta japonica</name>
    <dbReference type="NCBI Taxonomy" id="151549"/>
    <lineage>
        <taxon>Eukaryota</taxon>
        <taxon>Metazoa</taxon>
        <taxon>Ecdysozoa</taxon>
        <taxon>Arthropoda</taxon>
        <taxon>Hexapoda</taxon>
        <taxon>Insecta</taxon>
        <taxon>Pterygota</taxon>
        <taxon>Neoptera</taxon>
        <taxon>Endopterygota</taxon>
        <taxon>Lepidoptera</taxon>
        <taxon>Glossata</taxon>
        <taxon>Ditrysia</taxon>
        <taxon>Tineoidea</taxon>
        <taxon>Psychidae</taxon>
        <taxon>Oiketicinae</taxon>
        <taxon>Eumeta</taxon>
    </lineage>
</organism>
<dbReference type="AlphaFoldDB" id="A0A4C1XDC7"/>
<evidence type="ECO:0000313" key="1">
    <source>
        <dbReference type="EMBL" id="GBP60424.1"/>
    </source>
</evidence>
<comment type="caution">
    <text evidence="1">The sequence shown here is derived from an EMBL/GenBank/DDBJ whole genome shotgun (WGS) entry which is preliminary data.</text>
</comment>
<name>A0A4C1XDC7_EUMVA</name>
<evidence type="ECO:0000313" key="2">
    <source>
        <dbReference type="Proteomes" id="UP000299102"/>
    </source>
</evidence>
<dbReference type="EMBL" id="BGZK01000787">
    <property type="protein sequence ID" value="GBP60424.1"/>
    <property type="molecule type" value="Genomic_DNA"/>
</dbReference>
<keyword evidence="2" id="KW-1185">Reference proteome</keyword>